<dbReference type="Pfam" id="PF02900">
    <property type="entry name" value="LigB"/>
    <property type="match status" value="1"/>
</dbReference>
<dbReference type="EMBL" id="BAABLD010000007">
    <property type="protein sequence ID" value="GAA5162918.1"/>
    <property type="molecule type" value="Genomic_DNA"/>
</dbReference>
<sequence length="297" mass="33032">MLNNVIPVRSSHRADTRMPVYYLSHGGGPWPFMEGPFRAMFAQLERSLQDIPRQLPAEPRALLVITGHWEAAQFTVSTGPQPGMIYDYFGFPESMYQIHYPAPGSPELAAQVAALLEKSGWHVGTDPQRGFDHGTYSLLKPLYPEANIPVVQLSLRTPLDPAEHISVGRALAPLRDQGVLILGSGQSFHNMHIRGTQARHASETFDAWLRHSVLAEPDARAAALMEWEYAPNARIAHPHADHLIPLHVAAGAAEDDLASCVFGDYIADLATSAYRFDGRFRESAFDALRLHERHLHR</sequence>
<protein>
    <submittedName>
        <fullName evidence="7">Class III extradiol ring-cleavage dioxygenase</fullName>
    </submittedName>
</protein>
<keyword evidence="7" id="KW-0223">Dioxygenase</keyword>
<organism evidence="7 8">
    <name type="scientific">Viridibacterium curvum</name>
    <dbReference type="NCBI Taxonomy" id="1101404"/>
    <lineage>
        <taxon>Bacteria</taxon>
        <taxon>Pseudomonadati</taxon>
        <taxon>Pseudomonadota</taxon>
        <taxon>Betaproteobacteria</taxon>
        <taxon>Rhodocyclales</taxon>
        <taxon>Rhodocyclaceae</taxon>
        <taxon>Viridibacterium</taxon>
    </lineage>
</organism>
<feature type="domain" description="Extradiol ring-cleavage dioxygenase class III enzyme subunit B" evidence="6">
    <location>
        <begin position="42"/>
        <end position="256"/>
    </location>
</feature>
<reference evidence="8" key="1">
    <citation type="journal article" date="2019" name="Int. J. Syst. Evol. Microbiol.">
        <title>The Global Catalogue of Microorganisms (GCM) 10K type strain sequencing project: providing services to taxonomists for standard genome sequencing and annotation.</title>
        <authorList>
            <consortium name="The Broad Institute Genomics Platform"/>
            <consortium name="The Broad Institute Genome Sequencing Center for Infectious Disease"/>
            <person name="Wu L."/>
            <person name="Ma J."/>
        </authorList>
    </citation>
    <scope>NUCLEOTIDE SEQUENCE [LARGE SCALE GENOMIC DNA]</scope>
    <source>
        <strain evidence="8">JCM 18715</strain>
    </source>
</reference>
<dbReference type="CDD" id="cd07363">
    <property type="entry name" value="45_DOPA_Dioxygenase"/>
    <property type="match status" value="1"/>
</dbReference>
<dbReference type="InterPro" id="IPR014436">
    <property type="entry name" value="Extradiol_dOase_DODA"/>
</dbReference>
<dbReference type="RefSeq" id="WP_345532194.1">
    <property type="nucleotide sequence ID" value="NZ_BAABLD010000007.1"/>
</dbReference>
<dbReference type="GO" id="GO:0051213">
    <property type="term" value="F:dioxygenase activity"/>
    <property type="evidence" value="ECO:0007669"/>
    <property type="project" value="UniProtKB-KW"/>
</dbReference>
<accession>A0ABP9QJG7</accession>
<evidence type="ECO:0000256" key="5">
    <source>
        <dbReference type="ARBA" id="ARBA00023002"/>
    </source>
</evidence>
<keyword evidence="4" id="KW-0862">Zinc</keyword>
<comment type="cofactor">
    <cofactor evidence="1">
        <name>Zn(2+)</name>
        <dbReference type="ChEBI" id="CHEBI:29105"/>
    </cofactor>
</comment>
<dbReference type="SUPFAM" id="SSF53213">
    <property type="entry name" value="LigB-like"/>
    <property type="match status" value="1"/>
</dbReference>
<keyword evidence="3" id="KW-0479">Metal-binding</keyword>
<evidence type="ECO:0000313" key="7">
    <source>
        <dbReference type="EMBL" id="GAA5162918.1"/>
    </source>
</evidence>
<evidence type="ECO:0000256" key="2">
    <source>
        <dbReference type="ARBA" id="ARBA00007581"/>
    </source>
</evidence>
<evidence type="ECO:0000313" key="8">
    <source>
        <dbReference type="Proteomes" id="UP001500547"/>
    </source>
</evidence>
<proteinExistence type="inferred from homology"/>
<evidence type="ECO:0000259" key="6">
    <source>
        <dbReference type="Pfam" id="PF02900"/>
    </source>
</evidence>
<dbReference type="Proteomes" id="UP001500547">
    <property type="component" value="Unassembled WGS sequence"/>
</dbReference>
<keyword evidence="5" id="KW-0560">Oxidoreductase</keyword>
<comment type="similarity">
    <text evidence="2">Belongs to the DODA-type extradiol aromatic ring-opening dioxygenase family.</text>
</comment>
<evidence type="ECO:0000256" key="3">
    <source>
        <dbReference type="ARBA" id="ARBA00022723"/>
    </source>
</evidence>
<dbReference type="PIRSF" id="PIRSF006157">
    <property type="entry name" value="Doxgns_DODA"/>
    <property type="match status" value="1"/>
</dbReference>
<name>A0ABP9QJG7_9RHOO</name>
<keyword evidence="8" id="KW-1185">Reference proteome</keyword>
<dbReference type="PANTHER" id="PTHR30096">
    <property type="entry name" value="4,5-DOPA DIOXYGENASE EXTRADIOL-LIKE PROTEIN"/>
    <property type="match status" value="1"/>
</dbReference>
<dbReference type="PANTHER" id="PTHR30096:SF0">
    <property type="entry name" value="4,5-DOPA DIOXYGENASE EXTRADIOL-LIKE PROTEIN"/>
    <property type="match status" value="1"/>
</dbReference>
<evidence type="ECO:0000256" key="1">
    <source>
        <dbReference type="ARBA" id="ARBA00001947"/>
    </source>
</evidence>
<evidence type="ECO:0000256" key="4">
    <source>
        <dbReference type="ARBA" id="ARBA00022833"/>
    </source>
</evidence>
<comment type="caution">
    <text evidence="7">The sequence shown here is derived from an EMBL/GenBank/DDBJ whole genome shotgun (WGS) entry which is preliminary data.</text>
</comment>
<dbReference type="InterPro" id="IPR004183">
    <property type="entry name" value="Xdiol_dOase_suB"/>
</dbReference>
<dbReference type="Gene3D" id="3.40.830.10">
    <property type="entry name" value="LigB-like"/>
    <property type="match status" value="1"/>
</dbReference>
<gene>
    <name evidence="7" type="ORF">GCM10025770_14290</name>
</gene>